<dbReference type="GO" id="GO:0046914">
    <property type="term" value="F:transition metal ion binding"/>
    <property type="evidence" value="ECO:0007669"/>
    <property type="project" value="InterPro"/>
</dbReference>
<dbReference type="SUPFAM" id="SSF50037">
    <property type="entry name" value="C-terminal domain of transcriptional repressors"/>
    <property type="match status" value="1"/>
</dbReference>
<accession>A0A378LP35</accession>
<feature type="domain" description="Ferrous iron transporter FeoA-like" evidence="2">
    <location>
        <begin position="21"/>
        <end position="94"/>
    </location>
</feature>
<dbReference type="Pfam" id="PF04023">
    <property type="entry name" value="FeoA"/>
    <property type="match status" value="1"/>
</dbReference>
<dbReference type="SMART" id="SM00899">
    <property type="entry name" value="FeoA"/>
    <property type="match status" value="1"/>
</dbReference>
<evidence type="ECO:0000259" key="2">
    <source>
        <dbReference type="SMART" id="SM00899"/>
    </source>
</evidence>
<dbReference type="Proteomes" id="UP000255297">
    <property type="component" value="Unassembled WGS sequence"/>
</dbReference>
<dbReference type="PANTHER" id="PTHR42954">
    <property type="entry name" value="FE(2+) TRANSPORT PROTEIN A"/>
    <property type="match status" value="1"/>
</dbReference>
<dbReference type="STRING" id="1122170.GCA_000701265_02358"/>
<proteinExistence type="predicted"/>
<dbReference type="Gene3D" id="2.30.30.90">
    <property type="match status" value="1"/>
</dbReference>
<evidence type="ECO:0000313" key="3">
    <source>
        <dbReference type="EMBL" id="STY28150.1"/>
    </source>
</evidence>
<dbReference type="EMBL" id="UGPB01000001">
    <property type="protein sequence ID" value="STY28150.1"/>
    <property type="molecule type" value="Genomic_DNA"/>
</dbReference>
<keyword evidence="4" id="KW-1185">Reference proteome</keyword>
<protein>
    <submittedName>
        <fullName evidence="3">Ferrous iron transporter A</fullName>
    </submittedName>
</protein>
<reference evidence="3 4" key="1">
    <citation type="submission" date="2018-06" db="EMBL/GenBank/DDBJ databases">
        <authorList>
            <consortium name="Pathogen Informatics"/>
            <person name="Doyle S."/>
        </authorList>
    </citation>
    <scope>NUCLEOTIDE SEQUENCE [LARGE SCALE GENOMIC DNA]</scope>
    <source>
        <strain evidence="3 4">NCTC11532</strain>
    </source>
</reference>
<dbReference type="InterPro" id="IPR007167">
    <property type="entry name" value="Fe-transptr_FeoA-like"/>
</dbReference>
<evidence type="ECO:0000313" key="4">
    <source>
        <dbReference type="Proteomes" id="UP000255297"/>
    </source>
</evidence>
<evidence type="ECO:0000256" key="1">
    <source>
        <dbReference type="ARBA" id="ARBA00023004"/>
    </source>
</evidence>
<organism evidence="3 4">
    <name type="scientific">Legionella wadsworthii</name>
    <dbReference type="NCBI Taxonomy" id="28088"/>
    <lineage>
        <taxon>Bacteria</taxon>
        <taxon>Pseudomonadati</taxon>
        <taxon>Pseudomonadota</taxon>
        <taxon>Gammaproteobacteria</taxon>
        <taxon>Legionellales</taxon>
        <taxon>Legionellaceae</taxon>
        <taxon>Legionella</taxon>
    </lineage>
</organism>
<dbReference type="AlphaFoldDB" id="A0A378LP35"/>
<dbReference type="PANTHER" id="PTHR42954:SF2">
    <property type="entry name" value="FE(2+) TRANSPORT PROTEIN A"/>
    <property type="match status" value="1"/>
</dbReference>
<dbReference type="InterPro" id="IPR008988">
    <property type="entry name" value="Transcriptional_repressor_C"/>
</dbReference>
<keyword evidence="1" id="KW-0408">Iron</keyword>
<dbReference type="InterPro" id="IPR052713">
    <property type="entry name" value="FeoA"/>
</dbReference>
<sequence length="95" mass="10643">MILDFICAKIVLSFSIGLDMIKITELEPGDKVRIASFGETDIQYRRRLLSLGVTCGTEILVIRKAPLGCPIQIEVRGTALTVRREEANQLILERI</sequence>
<gene>
    <name evidence="3" type="primary">feoA</name>
    <name evidence="3" type="ORF">NCTC11532_00319</name>
</gene>
<name>A0A378LP35_9GAMM</name>
<dbReference type="InterPro" id="IPR038157">
    <property type="entry name" value="FeoA_core_dom"/>
</dbReference>